<evidence type="ECO:0000313" key="1">
    <source>
        <dbReference type="EMBL" id="VAW58370.1"/>
    </source>
</evidence>
<protein>
    <submittedName>
        <fullName evidence="1">Uncharacterized protein</fullName>
    </submittedName>
</protein>
<organism evidence="1">
    <name type="scientific">hydrothermal vent metagenome</name>
    <dbReference type="NCBI Taxonomy" id="652676"/>
    <lineage>
        <taxon>unclassified sequences</taxon>
        <taxon>metagenomes</taxon>
        <taxon>ecological metagenomes</taxon>
    </lineage>
</organism>
<dbReference type="AlphaFoldDB" id="A0A3B0X102"/>
<gene>
    <name evidence="1" type="ORF">MNBD_GAMMA11-1063</name>
</gene>
<accession>A0A3B0X102</accession>
<proteinExistence type="predicted"/>
<name>A0A3B0X102_9ZZZZ</name>
<reference evidence="1" key="1">
    <citation type="submission" date="2018-06" db="EMBL/GenBank/DDBJ databases">
        <authorList>
            <person name="Zhirakovskaya E."/>
        </authorList>
    </citation>
    <scope>NUCLEOTIDE SEQUENCE</scope>
</reference>
<dbReference type="EMBL" id="UOFG01000034">
    <property type="protein sequence ID" value="VAW58370.1"/>
    <property type="molecule type" value="Genomic_DNA"/>
</dbReference>
<sequence length="151" mass="17503">MKKIINSILQGKFNEVLLEHTDPTFLDKCELILAQAFETGSLCFYGYFEYLIKKENLAIYHYQASLILSSALCHYEGAYQLAYFHALEASNIEPVDVSYKEFLLFFYNTPEKLMSVDECQHYINEILKLDAENKTVINLLEDDSDLLRPPV</sequence>